<dbReference type="Proteomes" id="UP001597073">
    <property type="component" value="Unassembled WGS sequence"/>
</dbReference>
<evidence type="ECO:0000256" key="5">
    <source>
        <dbReference type="SAM" id="MobiDB-lite"/>
    </source>
</evidence>
<comment type="caution">
    <text evidence="8">The sequence shown here is derived from an EMBL/GenBank/DDBJ whole genome shotgun (WGS) entry which is preliminary data.</text>
</comment>
<dbReference type="PRINTS" id="PR00811">
    <property type="entry name" value="BCTERIALGSPD"/>
</dbReference>
<sequence>MQKKFARVCWLLLLLCCLARIARGQDGDRIQIIESRLSALSQQSPGLRQKVQLLVTGLPMRDYLNALARATNINISSDPSLTGAVYDTFNGVTAAEVIAFLASKYSLDVNVTGSIIMISPYHPAILPVTRVPKAILVNFNQAGGLLSLELSNDSLGAVARRITAVSGRNVIVPVGLQDKVVSGFIAAAPFDGALEKLAFINNIKVTRTPDGFYVFQALEDNEENYMNGERNTSTRKSLRPAQGKPQTSGVFVRKVGNKNLLSADANNAPIDDLIRQASSEMNKSFVLYTELKGNISIHVSDVSYDYFLSMLLKNTEYSYREDEGVYLIGDRKVTGVGTFKMIKLKRRAVDSTLMRSLPPEIVGGLQVQEFRELNSILLTGSAMRVANAEAIIRQMDELVPVVLIELTMIDVHKNRTVATGISAGVADSVKTGGTVLPGIKYTFGSKSINSFLNSVGKFTTLNLGHVAPNFYASINALESQGDVEVRSVPKLSSLNGHAASFSVGKKAYYKDVTQSVYPSLNTPTSYITNVYKEVNADLSVNINPVVSDNDQVTLSIKINISDFLNIPADGSPPPQSVSKYETNLRVKSEDTILLGGIERTEDNESSSGVPLLSRIPVLKWLFSSRTKSHDKVVTLLLIKSTIIR</sequence>
<evidence type="ECO:0000256" key="3">
    <source>
        <dbReference type="ARBA" id="ARBA00023136"/>
    </source>
</evidence>
<dbReference type="PRINTS" id="PR01032">
    <property type="entry name" value="PHAGEIV"/>
</dbReference>
<dbReference type="Gene3D" id="3.30.1370.130">
    <property type="match status" value="1"/>
</dbReference>
<comment type="similarity">
    <text evidence="4">Belongs to the bacterial secretin family.</text>
</comment>
<evidence type="ECO:0000256" key="6">
    <source>
        <dbReference type="SAM" id="SignalP"/>
    </source>
</evidence>
<organism evidence="8 9">
    <name type="scientific">Mucilaginibacter lutimaris</name>
    <dbReference type="NCBI Taxonomy" id="931629"/>
    <lineage>
        <taxon>Bacteria</taxon>
        <taxon>Pseudomonadati</taxon>
        <taxon>Bacteroidota</taxon>
        <taxon>Sphingobacteriia</taxon>
        <taxon>Sphingobacteriales</taxon>
        <taxon>Sphingobacteriaceae</taxon>
        <taxon>Mucilaginibacter</taxon>
    </lineage>
</organism>
<evidence type="ECO:0000256" key="1">
    <source>
        <dbReference type="ARBA" id="ARBA00004370"/>
    </source>
</evidence>
<dbReference type="Pfam" id="PF00263">
    <property type="entry name" value="Secretin"/>
    <property type="match status" value="1"/>
</dbReference>
<proteinExistence type="inferred from homology"/>
<accession>A0ABW2ZJ08</accession>
<keyword evidence="9" id="KW-1185">Reference proteome</keyword>
<evidence type="ECO:0000259" key="7">
    <source>
        <dbReference type="Pfam" id="PF00263"/>
    </source>
</evidence>
<dbReference type="Gene3D" id="3.55.50.30">
    <property type="match status" value="1"/>
</dbReference>
<evidence type="ECO:0000313" key="9">
    <source>
        <dbReference type="Proteomes" id="UP001597073"/>
    </source>
</evidence>
<comment type="subcellular location">
    <subcellularLocation>
        <location evidence="1">Membrane</location>
    </subcellularLocation>
</comment>
<dbReference type="PANTHER" id="PTHR30332:SF24">
    <property type="entry name" value="SECRETIN GSPD-RELATED"/>
    <property type="match status" value="1"/>
</dbReference>
<keyword evidence="3" id="KW-0472">Membrane</keyword>
<feature type="region of interest" description="Disordered" evidence="5">
    <location>
        <begin position="227"/>
        <end position="246"/>
    </location>
</feature>
<evidence type="ECO:0000256" key="2">
    <source>
        <dbReference type="ARBA" id="ARBA00022729"/>
    </source>
</evidence>
<dbReference type="PANTHER" id="PTHR30332">
    <property type="entry name" value="PROBABLE GENERAL SECRETION PATHWAY PROTEIN D"/>
    <property type="match status" value="1"/>
</dbReference>
<dbReference type="InterPro" id="IPR001775">
    <property type="entry name" value="GspD/PilQ"/>
</dbReference>
<dbReference type="InterPro" id="IPR004846">
    <property type="entry name" value="T2SS/T3SS_dom"/>
</dbReference>
<dbReference type="EMBL" id="JBHTIA010000011">
    <property type="protein sequence ID" value="MFD0766144.1"/>
    <property type="molecule type" value="Genomic_DNA"/>
</dbReference>
<protein>
    <submittedName>
        <fullName evidence="8">Type II secretion system protein GspD</fullName>
    </submittedName>
</protein>
<gene>
    <name evidence="8" type="ORF">ACFQZI_14870</name>
</gene>
<reference evidence="9" key="1">
    <citation type="journal article" date="2019" name="Int. J. Syst. Evol. Microbiol.">
        <title>The Global Catalogue of Microorganisms (GCM) 10K type strain sequencing project: providing services to taxonomists for standard genome sequencing and annotation.</title>
        <authorList>
            <consortium name="The Broad Institute Genomics Platform"/>
            <consortium name="The Broad Institute Genome Sequencing Center for Infectious Disease"/>
            <person name="Wu L."/>
            <person name="Ma J."/>
        </authorList>
    </citation>
    <scope>NUCLEOTIDE SEQUENCE [LARGE SCALE GENOMIC DNA]</scope>
    <source>
        <strain evidence="9">CCUG 60742</strain>
    </source>
</reference>
<name>A0ABW2ZJ08_9SPHI</name>
<evidence type="ECO:0000256" key="4">
    <source>
        <dbReference type="RuleBase" id="RU004003"/>
    </source>
</evidence>
<feature type="chain" id="PRO_5047069089" evidence="6">
    <location>
        <begin position="25"/>
        <end position="644"/>
    </location>
</feature>
<feature type="domain" description="Type II/III secretion system secretin-like" evidence="7">
    <location>
        <begin position="476"/>
        <end position="644"/>
    </location>
</feature>
<dbReference type="InterPro" id="IPR050810">
    <property type="entry name" value="Bact_Secretion_Sys_Channel"/>
</dbReference>
<feature type="signal peptide" evidence="6">
    <location>
        <begin position="1"/>
        <end position="24"/>
    </location>
</feature>
<keyword evidence="2 6" id="KW-0732">Signal</keyword>
<dbReference type="RefSeq" id="WP_377143794.1">
    <property type="nucleotide sequence ID" value="NZ_JBHTIA010000011.1"/>
</dbReference>
<evidence type="ECO:0000313" key="8">
    <source>
        <dbReference type="EMBL" id="MFD0766144.1"/>
    </source>
</evidence>